<dbReference type="GO" id="GO:0006508">
    <property type="term" value="P:proteolysis"/>
    <property type="evidence" value="ECO:0007669"/>
    <property type="project" value="InterPro"/>
</dbReference>
<dbReference type="PRINTS" id="PR00722">
    <property type="entry name" value="CHYMOTRYPSIN"/>
</dbReference>
<feature type="signal peptide" evidence="2">
    <location>
        <begin position="1"/>
        <end position="17"/>
    </location>
</feature>
<proteinExistence type="evidence at transcript level"/>
<keyword evidence="2" id="KW-0732">Signal</keyword>
<dbReference type="CDD" id="cd00190">
    <property type="entry name" value="Tryp_SPc"/>
    <property type="match status" value="1"/>
</dbReference>
<dbReference type="Gene3D" id="2.40.10.10">
    <property type="entry name" value="Trypsin-like serine proteases"/>
    <property type="match status" value="1"/>
</dbReference>
<evidence type="ECO:0000256" key="2">
    <source>
        <dbReference type="SAM" id="SignalP"/>
    </source>
</evidence>
<evidence type="ECO:0000256" key="1">
    <source>
        <dbReference type="ARBA" id="ARBA00023157"/>
    </source>
</evidence>
<dbReference type="InterPro" id="IPR051333">
    <property type="entry name" value="CLIP_Serine_Protease"/>
</dbReference>
<organism evidence="4">
    <name type="scientific">Tenebrio molitor</name>
    <name type="common">Yellow mealworm beetle</name>
    <dbReference type="NCBI Taxonomy" id="7067"/>
    <lineage>
        <taxon>Eukaryota</taxon>
        <taxon>Metazoa</taxon>
        <taxon>Ecdysozoa</taxon>
        <taxon>Arthropoda</taxon>
        <taxon>Hexapoda</taxon>
        <taxon>Insecta</taxon>
        <taxon>Pterygota</taxon>
        <taxon>Neoptera</taxon>
        <taxon>Endopterygota</taxon>
        <taxon>Coleoptera</taxon>
        <taxon>Polyphaga</taxon>
        <taxon>Cucujiformia</taxon>
        <taxon>Tenebrionidae</taxon>
        <taxon>Tenebrio</taxon>
    </lineage>
</organism>
<dbReference type="InterPro" id="IPR001254">
    <property type="entry name" value="Trypsin_dom"/>
</dbReference>
<sequence>MKAVTLVLCASLIWAQAAQIKSRQIGGRIIGGEEANAGQFPFAAAIYKSTADGTYFCTGALMNTQWIITAGQCVEGGTLFTIRLGSNSLNSNDPNALRLSTDTYFVHPEYDPLTLINDIGLIKLRIAITLTDYISPISLLAGSTLPDSSSVLTIGWGQIDDETAGLVDALNYVYLVTLSNEECRLAFGDQVNDNMVCVDGNYNQGTCRGDLGSPLIQYGGSSLIYHVGVSSFISSNGCESTDPSGFTRTAPYIEWLNNVTTNN</sequence>
<dbReference type="SUPFAM" id="SSF50494">
    <property type="entry name" value="Trypsin-like serine proteases"/>
    <property type="match status" value="1"/>
</dbReference>
<dbReference type="PROSITE" id="PS50240">
    <property type="entry name" value="TRYPSIN_DOM"/>
    <property type="match status" value="1"/>
</dbReference>
<dbReference type="InterPro" id="IPR009003">
    <property type="entry name" value="Peptidase_S1_PA"/>
</dbReference>
<feature type="chain" id="PRO_5002641076" evidence="2">
    <location>
        <begin position="18"/>
        <end position="263"/>
    </location>
</feature>
<accession>A1XG83</accession>
<dbReference type="InterPro" id="IPR043504">
    <property type="entry name" value="Peptidase_S1_PA_chymotrypsin"/>
</dbReference>
<feature type="domain" description="Peptidase S1" evidence="3">
    <location>
        <begin position="29"/>
        <end position="261"/>
    </location>
</feature>
<name>A1XG83_TENMO</name>
<dbReference type="FunFam" id="2.40.10.10:FF:000068">
    <property type="entry name" value="transmembrane protease serine 2"/>
    <property type="match status" value="1"/>
</dbReference>
<dbReference type="InterPro" id="IPR001314">
    <property type="entry name" value="Peptidase_S1A"/>
</dbReference>
<keyword evidence="1" id="KW-1015">Disulfide bond</keyword>
<dbReference type="AlphaFoldDB" id="A1XG83"/>
<protein>
    <submittedName>
        <fullName evidence="4">Putative serine proteinase</fullName>
    </submittedName>
</protein>
<dbReference type="PANTHER" id="PTHR24260:SF136">
    <property type="entry name" value="GH08193P-RELATED"/>
    <property type="match status" value="1"/>
</dbReference>
<reference evidence="4" key="1">
    <citation type="journal article" date="2007" name="Insect Mol. Biol.">
        <title>Sequence analysis and molecular characterization of larval midgut cDNA transcripts encoding peptidases from the yellow mealworm, Tenebrio molitor L.</title>
        <authorList>
            <person name="Prabhakar S."/>
            <person name="Chen M.S."/>
            <person name="Elpidina E.N."/>
            <person name="Vinokurov K.S."/>
            <person name="Smith C.M."/>
            <person name="Marshall J."/>
            <person name="Oppert B."/>
        </authorList>
    </citation>
    <scope>NUCLEOTIDE SEQUENCE</scope>
    <source>
        <tissue evidence="4">Anterior midgut</tissue>
    </source>
</reference>
<dbReference type="PANTHER" id="PTHR24260">
    <property type="match status" value="1"/>
</dbReference>
<dbReference type="GO" id="GO:0004252">
    <property type="term" value="F:serine-type endopeptidase activity"/>
    <property type="evidence" value="ECO:0007669"/>
    <property type="project" value="InterPro"/>
</dbReference>
<dbReference type="Pfam" id="PF00089">
    <property type="entry name" value="Trypsin"/>
    <property type="match status" value="1"/>
</dbReference>
<dbReference type="EMBL" id="DQ356042">
    <property type="protein sequence ID" value="ABC88757.1"/>
    <property type="molecule type" value="mRNA"/>
</dbReference>
<dbReference type="SMART" id="SM00020">
    <property type="entry name" value="Tryp_SPc"/>
    <property type="match status" value="1"/>
</dbReference>
<evidence type="ECO:0000259" key="3">
    <source>
        <dbReference type="PROSITE" id="PS50240"/>
    </source>
</evidence>
<evidence type="ECO:0000313" key="4">
    <source>
        <dbReference type="EMBL" id="ABC88757.1"/>
    </source>
</evidence>